<gene>
    <name evidence="1" type="ORF">MHY01S_07290</name>
</gene>
<dbReference type="Proteomes" id="UP000321197">
    <property type="component" value="Unassembled WGS sequence"/>
</dbReference>
<name>A0A511QYW7_9DEIN</name>
<reference evidence="1 2" key="1">
    <citation type="submission" date="2019-07" db="EMBL/GenBank/DDBJ databases">
        <title>Whole genome shotgun sequence of Meiothermus hypogaeus NBRC 106114.</title>
        <authorList>
            <person name="Hosoyama A."/>
            <person name="Uohara A."/>
            <person name="Ohji S."/>
            <person name="Ichikawa N."/>
        </authorList>
    </citation>
    <scope>NUCLEOTIDE SEQUENCE [LARGE SCALE GENOMIC DNA]</scope>
    <source>
        <strain evidence="1 2">NBRC 106114</strain>
    </source>
</reference>
<comment type="caution">
    <text evidence="1">The sequence shown here is derived from an EMBL/GenBank/DDBJ whole genome shotgun (WGS) entry which is preliminary data.</text>
</comment>
<proteinExistence type="predicted"/>
<accession>A0A511QYW7</accession>
<evidence type="ECO:0000313" key="2">
    <source>
        <dbReference type="Proteomes" id="UP000321197"/>
    </source>
</evidence>
<evidence type="ECO:0000313" key="1">
    <source>
        <dbReference type="EMBL" id="GEM82563.1"/>
    </source>
</evidence>
<organism evidence="1 2">
    <name type="scientific">Meiothermus hypogaeus NBRC 106114</name>
    <dbReference type="NCBI Taxonomy" id="1227553"/>
    <lineage>
        <taxon>Bacteria</taxon>
        <taxon>Thermotogati</taxon>
        <taxon>Deinococcota</taxon>
        <taxon>Deinococci</taxon>
        <taxon>Thermales</taxon>
        <taxon>Thermaceae</taxon>
        <taxon>Meiothermus</taxon>
    </lineage>
</organism>
<dbReference type="EMBL" id="BJXL01000014">
    <property type="protein sequence ID" value="GEM82563.1"/>
    <property type="molecule type" value="Genomic_DNA"/>
</dbReference>
<dbReference type="RefSeq" id="WP_119339874.1">
    <property type="nucleotide sequence ID" value="NZ_BJXL01000014.1"/>
</dbReference>
<sequence>MHEATLVITEQELIWEKDKTHLAHDDQGRMYRAKRLPRPQIQGEVLRSILARGVGLGSPRVWVLVDERLEPVGIVTPVLELDGLVELKHPELLLAMSVKGALLDEDLLDSEKMLQNLALDPAGKLWVLDYSKSGAKWVSSWYEGDPNILVSLFALSVHSHFIPEQLPQVLKSWERAAHTGLDAFDGPGLRMLGDVRLLNQSLAKVTTEMLKAFTEQPDQALGTPRGLA</sequence>
<protein>
    <submittedName>
        <fullName evidence="1">Uncharacterized protein</fullName>
    </submittedName>
</protein>
<dbReference type="AlphaFoldDB" id="A0A511QYW7"/>